<comment type="caution">
    <text evidence="1">The sequence shown here is derived from an EMBL/GenBank/DDBJ whole genome shotgun (WGS) entry which is preliminary data.</text>
</comment>
<keyword evidence="2" id="KW-1185">Reference proteome</keyword>
<sequence length="950" mass="106165">MTIRLENQYCQWLIAENGRNLRFADKVTGRDWLQAQPASSCAYVRKGGWRGDASAATFDGCRLQLTFAAGAASARVAVTLHDAFMVFTVEDVTGDVDELAFVNIPTTLRVVADEPFSASMIALGLQANVELLPGPQDHLWTAAYRRFGFAGAQSGLVTAPFAAMRTHMQDMVSHAPGVPHSPFCGPWALDAEEPRRSNVFGSPSEANVDAWIAFCQELGIRAIEFDGAINYGNYQPRPAVYPRGYASVKAVTDRLHAAGILAGLHTMSFSIAKDCAWVTPVPDPRLAKECSYTLAVDCPADATDIVLQEGCAELPERINYYIRRSMTLQIDDELIQYGVLDKAAGAVRECRRGLHGTTPALHRAGAKVHHLKECWGCYAPDGDSTLFDEVAGRIADCIDQCGFDFCYLDGLDGAHIIGGEDARWHYGAKFTFSVFRQLRKPIMMEMATFHHHLWYVRTRMQAWDHCKRGHKRFLGLHVRSNEQARRLLLPMHLGWSGLFPWCNSEQDPTYWDDVEYMWSKALATDANFTLQCVSPASLQQGAWLKTLAPTIRTYEELRQQRYFPEAVLSRLRVLEDEFQLQRQADGEWAFRPLQSARHKIEDCDGRSNRWCYRNRFGAQPVALRITALPAVAPYDSEDGVTLVDFSSAGQFRDPGETITILNSGKLYVYPSAAPGLSSAVTPAMAKDGPVRACACWSARNVGSRDLVCSSAPDDHYSLFDHCEREYRLRRAAWTSLWYGFGEPKDLSAQRALGLWVKGDGKGELLNIILNSRSYGETYVQHYISIDFTGWRYVELVEPETECFDDHSWPILRGQYGVYRTTTNFPNCRGIFLWGNDIPDGEGVSCLLSPIRALPLRDQPLSRPQVVINGRRVIFPVDMLPGQYLEYRAAAPCRLFAGNGDDLGEVVPEETDGHPELAAADNTLEFAARPGPCRTRADVTLFSWGDELLRR</sequence>
<dbReference type="InterPro" id="IPR017853">
    <property type="entry name" value="GH"/>
</dbReference>
<gene>
    <name evidence="1" type="ORF">J3R75_000231</name>
</gene>
<reference evidence="1" key="1">
    <citation type="submission" date="2023-07" db="EMBL/GenBank/DDBJ databases">
        <title>Genomic Encyclopedia of Type Strains, Phase IV (KMG-IV): sequencing the most valuable type-strain genomes for metagenomic binning, comparative biology and taxonomic classification.</title>
        <authorList>
            <person name="Goeker M."/>
        </authorList>
    </citation>
    <scope>NUCLEOTIDE SEQUENCE</scope>
    <source>
        <strain evidence="1">DSM 24202</strain>
    </source>
</reference>
<name>A0AAE3VDB4_9BACT</name>
<dbReference type="AlphaFoldDB" id="A0AAE3VDB4"/>
<dbReference type="SUPFAM" id="SSF51445">
    <property type="entry name" value="(Trans)glycosidases"/>
    <property type="match status" value="1"/>
</dbReference>
<dbReference type="RefSeq" id="WP_307259331.1">
    <property type="nucleotide sequence ID" value="NZ_JAUSVL010000001.1"/>
</dbReference>
<proteinExistence type="predicted"/>
<protein>
    <submittedName>
        <fullName evidence="1">Uncharacterized protein</fullName>
    </submittedName>
</protein>
<evidence type="ECO:0000313" key="1">
    <source>
        <dbReference type="EMBL" id="MDQ0288124.1"/>
    </source>
</evidence>
<organism evidence="1 2">
    <name type="scientific">Oligosphaera ethanolica</name>
    <dbReference type="NCBI Taxonomy" id="760260"/>
    <lineage>
        <taxon>Bacteria</taxon>
        <taxon>Pseudomonadati</taxon>
        <taxon>Lentisphaerota</taxon>
        <taxon>Oligosphaeria</taxon>
        <taxon>Oligosphaerales</taxon>
        <taxon>Oligosphaeraceae</taxon>
        <taxon>Oligosphaera</taxon>
    </lineage>
</organism>
<evidence type="ECO:0000313" key="2">
    <source>
        <dbReference type="Proteomes" id="UP001238163"/>
    </source>
</evidence>
<accession>A0AAE3VDB4</accession>
<dbReference type="EMBL" id="JAUSVL010000001">
    <property type="protein sequence ID" value="MDQ0288124.1"/>
    <property type="molecule type" value="Genomic_DNA"/>
</dbReference>
<dbReference type="Proteomes" id="UP001238163">
    <property type="component" value="Unassembled WGS sequence"/>
</dbReference>